<keyword evidence="6 11" id="KW-0418">Kinase</keyword>
<evidence type="ECO:0000256" key="3">
    <source>
        <dbReference type="ARBA" id="ARBA00012438"/>
    </source>
</evidence>
<proteinExistence type="predicted"/>
<evidence type="ECO:0000313" key="11">
    <source>
        <dbReference type="EMBL" id="MBU3876179.1"/>
    </source>
</evidence>
<feature type="coiled-coil region" evidence="8">
    <location>
        <begin position="220"/>
        <end position="247"/>
    </location>
</feature>
<evidence type="ECO:0000259" key="10">
    <source>
        <dbReference type="PROSITE" id="PS50109"/>
    </source>
</evidence>
<dbReference type="CDD" id="cd00075">
    <property type="entry name" value="HATPase"/>
    <property type="match status" value="1"/>
</dbReference>
<comment type="catalytic activity">
    <reaction evidence="1">
        <text>ATP + protein L-histidine = ADP + protein N-phospho-L-histidine.</text>
        <dbReference type="EC" id="2.7.13.3"/>
    </reaction>
</comment>
<feature type="domain" description="Histidine kinase" evidence="10">
    <location>
        <begin position="197"/>
        <end position="406"/>
    </location>
</feature>
<keyword evidence="5" id="KW-0808">Transferase</keyword>
<dbReference type="Proteomes" id="UP000723714">
    <property type="component" value="Unassembled WGS sequence"/>
</dbReference>
<dbReference type="EC" id="2.7.13.3" evidence="3"/>
<keyword evidence="8" id="KW-0175">Coiled coil</keyword>
<dbReference type="CDD" id="cd00082">
    <property type="entry name" value="HisKA"/>
    <property type="match status" value="1"/>
</dbReference>
<dbReference type="InterPro" id="IPR050351">
    <property type="entry name" value="BphY/WalK/GraS-like"/>
</dbReference>
<comment type="caution">
    <text evidence="11">The sequence shown here is derived from an EMBL/GenBank/DDBJ whole genome shotgun (WGS) entry which is preliminary data.</text>
</comment>
<evidence type="ECO:0000256" key="9">
    <source>
        <dbReference type="SAM" id="Phobius"/>
    </source>
</evidence>
<evidence type="ECO:0000313" key="12">
    <source>
        <dbReference type="Proteomes" id="UP000723714"/>
    </source>
</evidence>
<dbReference type="RefSeq" id="WP_216241208.1">
    <property type="nucleotide sequence ID" value="NZ_JABACJ020000008.1"/>
</dbReference>
<protein>
    <recommendedName>
        <fullName evidence="3">histidine kinase</fullName>
        <ecNumber evidence="3">2.7.13.3</ecNumber>
    </recommendedName>
</protein>
<dbReference type="PANTHER" id="PTHR45453">
    <property type="entry name" value="PHOSPHATE REGULON SENSOR PROTEIN PHOR"/>
    <property type="match status" value="1"/>
</dbReference>
<keyword evidence="4" id="KW-0597">Phosphoprotein</keyword>
<feature type="transmembrane region" description="Helical" evidence="9">
    <location>
        <begin position="104"/>
        <end position="126"/>
    </location>
</feature>
<evidence type="ECO:0000256" key="1">
    <source>
        <dbReference type="ARBA" id="ARBA00000085"/>
    </source>
</evidence>
<gene>
    <name evidence="11" type="ORF">HGO97_010180</name>
</gene>
<keyword evidence="9" id="KW-0472">Membrane</keyword>
<evidence type="ECO:0000256" key="7">
    <source>
        <dbReference type="ARBA" id="ARBA00023012"/>
    </source>
</evidence>
<dbReference type="SMART" id="SM00387">
    <property type="entry name" value="HATPase_c"/>
    <property type="match status" value="1"/>
</dbReference>
<name>A0ABS6D3V9_9FIRM</name>
<dbReference type="Pfam" id="PF02518">
    <property type="entry name" value="HATPase_c"/>
    <property type="match status" value="1"/>
</dbReference>
<keyword evidence="12" id="KW-1185">Reference proteome</keyword>
<dbReference type="PROSITE" id="PS50109">
    <property type="entry name" value="HIS_KIN"/>
    <property type="match status" value="1"/>
</dbReference>
<evidence type="ECO:0000256" key="5">
    <source>
        <dbReference type="ARBA" id="ARBA00022679"/>
    </source>
</evidence>
<evidence type="ECO:0000256" key="6">
    <source>
        <dbReference type="ARBA" id="ARBA00022777"/>
    </source>
</evidence>
<comment type="subcellular location">
    <subcellularLocation>
        <location evidence="2">Membrane</location>
    </subcellularLocation>
</comment>
<reference evidence="11 12" key="1">
    <citation type="submission" date="2021-06" db="EMBL/GenBank/DDBJ databases">
        <title>Faecalicatena sp. nov. isolated from porcine feces.</title>
        <authorList>
            <person name="Oh B.S."/>
            <person name="Lee J.H."/>
        </authorList>
    </citation>
    <scope>NUCLEOTIDE SEQUENCE [LARGE SCALE GENOMIC DNA]</scope>
    <source>
        <strain evidence="11 12">AGMB00832</strain>
    </source>
</reference>
<sequence>MKNGSMKSFLISCIFWLMPGLAAGILSAAFLCMHEYHTTARLVGALQEGEQFPAVLKSLDESKREEKTRGVFGNDDGKEKGFEEKGMQYLEKYGHREFRKIWEYLPFTFSITLILFEAAGCMLFWLRKKEKDSNEGRIVELTEYLKSVDRGEAAVLTRHEDSFSHLEDEIYKTVAELTCTKEKAVKDHELLAARIADIAHQLKTPLTSMSLMTELLEPAKREEQEYLDRLKHQVERLKSLVEGLLALAKLDSHTIEFQREVISLEDLIWGAVEPIWEQLDRRSITLEMEETEELWIKADIQWTTEAFLNVLKNCMEHTPDEGKIKITCSQNPLYTEFVIEDGGNGFSRKDLPHLFERFYRGEQAAKDSAGIGLALAKLILEAQNGQITAENSESGHARFRIKIYAS</sequence>
<dbReference type="GO" id="GO:0016301">
    <property type="term" value="F:kinase activity"/>
    <property type="evidence" value="ECO:0007669"/>
    <property type="project" value="UniProtKB-KW"/>
</dbReference>
<dbReference type="Pfam" id="PF00512">
    <property type="entry name" value="HisKA"/>
    <property type="match status" value="1"/>
</dbReference>
<keyword evidence="7" id="KW-0902">Two-component regulatory system</keyword>
<keyword evidence="9" id="KW-0812">Transmembrane</keyword>
<dbReference type="InterPro" id="IPR003661">
    <property type="entry name" value="HisK_dim/P_dom"/>
</dbReference>
<dbReference type="SMART" id="SM00388">
    <property type="entry name" value="HisKA"/>
    <property type="match status" value="1"/>
</dbReference>
<evidence type="ECO:0000256" key="8">
    <source>
        <dbReference type="SAM" id="Coils"/>
    </source>
</evidence>
<dbReference type="InterPro" id="IPR005467">
    <property type="entry name" value="His_kinase_dom"/>
</dbReference>
<dbReference type="PANTHER" id="PTHR45453:SF1">
    <property type="entry name" value="PHOSPHATE REGULON SENSOR PROTEIN PHOR"/>
    <property type="match status" value="1"/>
</dbReference>
<dbReference type="InterPro" id="IPR003594">
    <property type="entry name" value="HATPase_dom"/>
</dbReference>
<keyword evidence="9" id="KW-1133">Transmembrane helix</keyword>
<organism evidence="11 12">
    <name type="scientific">Faecalicatena faecalis</name>
    <dbReference type="NCBI Taxonomy" id="2726362"/>
    <lineage>
        <taxon>Bacteria</taxon>
        <taxon>Bacillati</taxon>
        <taxon>Bacillota</taxon>
        <taxon>Clostridia</taxon>
        <taxon>Lachnospirales</taxon>
        <taxon>Lachnospiraceae</taxon>
        <taxon>Faecalicatena</taxon>
    </lineage>
</organism>
<evidence type="ECO:0000256" key="4">
    <source>
        <dbReference type="ARBA" id="ARBA00022553"/>
    </source>
</evidence>
<dbReference type="EMBL" id="JABACJ020000008">
    <property type="protein sequence ID" value="MBU3876179.1"/>
    <property type="molecule type" value="Genomic_DNA"/>
</dbReference>
<accession>A0ABS6D3V9</accession>
<evidence type="ECO:0000256" key="2">
    <source>
        <dbReference type="ARBA" id="ARBA00004370"/>
    </source>
</evidence>